<keyword evidence="3 9" id="KW-0547">Nucleotide-binding</keyword>
<dbReference type="Proteomes" id="UP000321389">
    <property type="component" value="Chromosome"/>
</dbReference>
<dbReference type="Gene3D" id="3.30.300.30">
    <property type="match status" value="1"/>
</dbReference>
<dbReference type="CDD" id="cd05913">
    <property type="entry name" value="PaaK"/>
    <property type="match status" value="1"/>
</dbReference>
<feature type="domain" description="AMP-dependent ligase C-terminal" evidence="11">
    <location>
        <begin position="339"/>
        <end position="433"/>
    </location>
</feature>
<dbReference type="KEGG" id="niy:FQ775_02680"/>
<feature type="domain" description="AMP-dependent synthetase/ligase" evidence="10">
    <location>
        <begin position="26"/>
        <end position="293"/>
    </location>
</feature>
<dbReference type="InterPro" id="IPR045851">
    <property type="entry name" value="AMP-bd_C_sf"/>
</dbReference>
<dbReference type="InterPro" id="IPR000873">
    <property type="entry name" value="AMP-dep_synth/lig_dom"/>
</dbReference>
<protein>
    <recommendedName>
        <fullName evidence="7 9">Phenylacetate-coenzyme A ligase</fullName>
        <ecNumber evidence="6 9">6.2.1.30</ecNumber>
    </recommendedName>
    <alternativeName>
        <fullName evidence="8 9">Phenylacetyl-CoA ligase</fullName>
    </alternativeName>
</protein>
<dbReference type="UniPathway" id="UPA00930"/>
<evidence type="ECO:0000256" key="5">
    <source>
        <dbReference type="ARBA" id="ARBA00061566"/>
    </source>
</evidence>
<dbReference type="GO" id="GO:0047475">
    <property type="term" value="F:phenylacetate-CoA ligase activity"/>
    <property type="evidence" value="ECO:0007669"/>
    <property type="project" value="UniProtKB-EC"/>
</dbReference>
<dbReference type="FunFam" id="3.40.50.12780:FF:000016">
    <property type="entry name" value="Phenylacetate-coenzyme A ligase"/>
    <property type="match status" value="1"/>
</dbReference>
<keyword evidence="13" id="KW-1185">Reference proteome</keyword>
<evidence type="ECO:0000256" key="6">
    <source>
        <dbReference type="ARBA" id="ARBA00066629"/>
    </source>
</evidence>
<dbReference type="InterPro" id="IPR011880">
    <property type="entry name" value="PA_CoA_ligase"/>
</dbReference>
<comment type="pathway">
    <text evidence="4 9">Aromatic compound metabolism; phenylacetate degradation.</text>
</comment>
<keyword evidence="2 9" id="KW-0436">Ligase</keyword>
<dbReference type="PIRSF" id="PIRSF006444">
    <property type="entry name" value="PaaK"/>
    <property type="match status" value="1"/>
</dbReference>
<dbReference type="RefSeq" id="WP_146298017.1">
    <property type="nucleotide sequence ID" value="NZ_CP042301.2"/>
</dbReference>
<dbReference type="Pfam" id="PF00501">
    <property type="entry name" value="AMP-binding"/>
    <property type="match status" value="1"/>
</dbReference>
<dbReference type="GO" id="GO:0000166">
    <property type="term" value="F:nucleotide binding"/>
    <property type="evidence" value="ECO:0007669"/>
    <property type="project" value="UniProtKB-KW"/>
</dbReference>
<evidence type="ECO:0000256" key="7">
    <source>
        <dbReference type="ARBA" id="ARBA00068695"/>
    </source>
</evidence>
<dbReference type="NCBIfam" id="TIGR02155">
    <property type="entry name" value="PA_CoA_ligase"/>
    <property type="match status" value="1"/>
</dbReference>
<dbReference type="PANTHER" id="PTHR43439">
    <property type="entry name" value="PHENYLACETATE-COENZYME A LIGASE"/>
    <property type="match status" value="1"/>
</dbReference>
<dbReference type="InterPro" id="IPR042099">
    <property type="entry name" value="ANL_N_sf"/>
</dbReference>
<name>A0A5B8KUS8_9HYPH</name>
<comment type="function">
    <text evidence="9">Catalyzes the activation of phenylacetic acid (PA) to phenylacetyl-CoA (PA-CoA).</text>
</comment>
<dbReference type="OrthoDB" id="580775at2"/>
<dbReference type="SUPFAM" id="SSF56801">
    <property type="entry name" value="Acetyl-CoA synthetase-like"/>
    <property type="match status" value="1"/>
</dbReference>
<evidence type="ECO:0000256" key="3">
    <source>
        <dbReference type="ARBA" id="ARBA00022741"/>
    </source>
</evidence>
<evidence type="ECO:0000256" key="1">
    <source>
        <dbReference type="ARBA" id="ARBA00011245"/>
    </source>
</evidence>
<evidence type="ECO:0000256" key="8">
    <source>
        <dbReference type="ARBA" id="ARBA00075111"/>
    </source>
</evidence>
<comment type="subunit">
    <text evidence="1">Monomer.</text>
</comment>
<evidence type="ECO:0000259" key="11">
    <source>
        <dbReference type="Pfam" id="PF14535"/>
    </source>
</evidence>
<accession>A0A5B8KUS8</accession>
<dbReference type="GO" id="GO:0010124">
    <property type="term" value="P:phenylacetate catabolic process"/>
    <property type="evidence" value="ECO:0007669"/>
    <property type="project" value="UniProtKB-UniRule"/>
</dbReference>
<organism evidence="12 13">
    <name type="scientific">Nitratireductor mangrovi</name>
    <dbReference type="NCBI Taxonomy" id="2599600"/>
    <lineage>
        <taxon>Bacteria</taxon>
        <taxon>Pseudomonadati</taxon>
        <taxon>Pseudomonadota</taxon>
        <taxon>Alphaproteobacteria</taxon>
        <taxon>Hyphomicrobiales</taxon>
        <taxon>Phyllobacteriaceae</taxon>
        <taxon>Nitratireductor</taxon>
    </lineage>
</organism>
<dbReference type="EMBL" id="CP042301">
    <property type="protein sequence ID" value="QDY99364.1"/>
    <property type="molecule type" value="Genomic_DNA"/>
</dbReference>
<dbReference type="PANTHER" id="PTHR43439:SF1">
    <property type="entry name" value="PHENYLACETATE-COENZYME A LIGASE"/>
    <property type="match status" value="1"/>
</dbReference>
<dbReference type="InterPro" id="IPR051414">
    <property type="entry name" value="Adenylate-forming_Reductase"/>
</dbReference>
<comment type="catalytic activity">
    <reaction evidence="9">
        <text>2-phenylacetate + ATP + CoA = phenylacetyl-CoA + AMP + diphosphate</text>
        <dbReference type="Rhea" id="RHEA:20956"/>
        <dbReference type="ChEBI" id="CHEBI:18401"/>
        <dbReference type="ChEBI" id="CHEBI:30616"/>
        <dbReference type="ChEBI" id="CHEBI:33019"/>
        <dbReference type="ChEBI" id="CHEBI:57287"/>
        <dbReference type="ChEBI" id="CHEBI:57390"/>
        <dbReference type="ChEBI" id="CHEBI:456215"/>
        <dbReference type="EC" id="6.2.1.30"/>
    </reaction>
</comment>
<dbReference type="Pfam" id="PF14535">
    <property type="entry name" value="AMP-binding_C_2"/>
    <property type="match status" value="1"/>
</dbReference>
<dbReference type="EC" id="6.2.1.30" evidence="6 9"/>
<evidence type="ECO:0000256" key="9">
    <source>
        <dbReference type="PIRNR" id="PIRNR006444"/>
    </source>
</evidence>
<proteinExistence type="inferred from homology"/>
<evidence type="ECO:0000313" key="12">
    <source>
        <dbReference type="EMBL" id="QDY99364.1"/>
    </source>
</evidence>
<comment type="similarity">
    <text evidence="5 9">Belongs to the phenylacetyl-CoA ligase family.</text>
</comment>
<dbReference type="Gene3D" id="3.40.50.12780">
    <property type="entry name" value="N-terminal domain of ligase-like"/>
    <property type="match status" value="1"/>
</dbReference>
<gene>
    <name evidence="12" type="primary">paaF</name>
    <name evidence="12" type="ORF">FQ775_02680</name>
</gene>
<evidence type="ECO:0000313" key="13">
    <source>
        <dbReference type="Proteomes" id="UP000321389"/>
    </source>
</evidence>
<sequence>MKDLTPRKDDLEPIEIASRDEISALQLQRLKWSLKHAYANVPFYKKSFDDAGVHPDDLKTLSDLSKFPFTVKTDLRDNYPFGMFAVPREQVMRIHASSGTTGKPTVVGYTRNDLDVWATCMARSMRASGTRPGDIVHIAYGYGLFTGGLGAHYGAEKLGCTVVPVSGGMTTRQVTLIEDFRATTIMVTPSYVLSILDEYRAQGLDPRESPLQVGIFGAEPWTNAMRSEIEQAFDMHAVDIYGLSEVMGPGVANECVETKDGLHIWEDHFYPEIIDPQTGEPVADGERGELVFTSLSKEAFPIIRYRTRDLTRLLPGTARSMRRMEKITGRSDDMMILRGVNVFPTQIEEQILALDGLAPHFQIELTREGRMDEMTVHVEAVVTHASADARKASAAALRERIKDVVGITVRVDVTEPEKVARSQGKAQRILDNRPKG</sequence>
<reference evidence="12" key="1">
    <citation type="submission" date="2020-04" db="EMBL/GenBank/DDBJ databases">
        <title>Nitratireductor sp. nov. isolated from mangrove soil.</title>
        <authorList>
            <person name="Ye Y."/>
        </authorList>
    </citation>
    <scope>NUCLEOTIDE SEQUENCE</scope>
    <source>
        <strain evidence="12">SY7</strain>
    </source>
</reference>
<evidence type="ECO:0000256" key="2">
    <source>
        <dbReference type="ARBA" id="ARBA00022598"/>
    </source>
</evidence>
<dbReference type="AlphaFoldDB" id="A0A5B8KUS8"/>
<evidence type="ECO:0000256" key="4">
    <source>
        <dbReference type="ARBA" id="ARBA00060591"/>
    </source>
</evidence>
<dbReference type="InterPro" id="IPR028154">
    <property type="entry name" value="AMP-dep_Lig_C"/>
</dbReference>
<evidence type="ECO:0000259" key="10">
    <source>
        <dbReference type="Pfam" id="PF00501"/>
    </source>
</evidence>
<dbReference type="InterPro" id="IPR049623">
    <property type="entry name" value="PA_CoA_lig_proteobact_actino"/>
</dbReference>